<evidence type="ECO:0000313" key="1">
    <source>
        <dbReference type="EMBL" id="MBB5351829.1"/>
    </source>
</evidence>
<gene>
    <name evidence="1" type="ORF">HNR46_002068</name>
</gene>
<sequence length="149" mass="17320">MMRKQIGYVGLVMATGFLGWAWGNHQRTEEELNRVYYPTLFSEVIRAMDPVSKQAVNFEIRWHEEVGPGLKGTEPTRVMRYPDKSQAVTLVRRWDRKEYAFDICAPGFNDYTLTIKPADWHMISEVADQTREVVLVPVEARRGIETLEE</sequence>
<reference evidence="1 2" key="1">
    <citation type="submission" date="2020-08" db="EMBL/GenBank/DDBJ databases">
        <title>Genomic Encyclopedia of Type Strains, Phase IV (KMG-IV): sequencing the most valuable type-strain genomes for metagenomic binning, comparative biology and taxonomic classification.</title>
        <authorList>
            <person name="Goeker M."/>
        </authorList>
    </citation>
    <scope>NUCLEOTIDE SEQUENCE [LARGE SCALE GENOMIC DNA]</scope>
    <source>
        <strain evidence="1 2">YC6886</strain>
    </source>
</reference>
<keyword evidence="2" id="KW-1185">Reference proteome</keyword>
<organism evidence="1 2">
    <name type="scientific">Haloferula luteola</name>
    <dbReference type="NCBI Taxonomy" id="595692"/>
    <lineage>
        <taxon>Bacteria</taxon>
        <taxon>Pseudomonadati</taxon>
        <taxon>Verrucomicrobiota</taxon>
        <taxon>Verrucomicrobiia</taxon>
        <taxon>Verrucomicrobiales</taxon>
        <taxon>Verrucomicrobiaceae</taxon>
        <taxon>Haloferula</taxon>
    </lineage>
</organism>
<dbReference type="AlphaFoldDB" id="A0A840VDD3"/>
<proteinExistence type="predicted"/>
<dbReference type="RefSeq" id="WP_221285112.1">
    <property type="nucleotide sequence ID" value="NZ_JACHFD010000009.1"/>
</dbReference>
<evidence type="ECO:0000313" key="2">
    <source>
        <dbReference type="Proteomes" id="UP000557717"/>
    </source>
</evidence>
<protein>
    <submittedName>
        <fullName evidence="1">Uncharacterized protein</fullName>
    </submittedName>
</protein>
<accession>A0A840VDD3</accession>
<comment type="caution">
    <text evidence="1">The sequence shown here is derived from an EMBL/GenBank/DDBJ whole genome shotgun (WGS) entry which is preliminary data.</text>
</comment>
<dbReference type="EMBL" id="JACHFD010000009">
    <property type="protein sequence ID" value="MBB5351829.1"/>
    <property type="molecule type" value="Genomic_DNA"/>
</dbReference>
<name>A0A840VDD3_9BACT</name>
<dbReference type="Proteomes" id="UP000557717">
    <property type="component" value="Unassembled WGS sequence"/>
</dbReference>